<dbReference type="AlphaFoldDB" id="A0A1M6FRE7"/>
<dbReference type="GO" id="GO:0006508">
    <property type="term" value="P:proteolysis"/>
    <property type="evidence" value="ECO:0007669"/>
    <property type="project" value="UniProtKB-KW"/>
</dbReference>
<feature type="transmembrane region" description="Helical" evidence="1">
    <location>
        <begin position="6"/>
        <end position="26"/>
    </location>
</feature>
<feature type="transmembrane region" description="Helical" evidence="1">
    <location>
        <begin position="47"/>
        <end position="64"/>
    </location>
</feature>
<proteinExistence type="predicted"/>
<feature type="transmembrane region" description="Helical" evidence="1">
    <location>
        <begin position="70"/>
        <end position="96"/>
    </location>
</feature>
<feature type="domain" description="Membrane protein NfeD2 N-terminal transmembrane" evidence="2">
    <location>
        <begin position="3"/>
        <end position="100"/>
    </location>
</feature>
<sequence>MKFMYYLFFSAGVVYTIITFILGGIFDSLDIGGDGAFEGVFSALKPAVIISFITIFGGLGLITLNKMPWYLSIIISFVSALAIAFSINKFIVVPLYKSENTSSGERAEFIGKEAKVISTILENSYGTIAYSYKGNSYTSPAKSLEGERIEQGSNVIIVKIEGNTFYVILK</sequence>
<dbReference type="GO" id="GO:0008233">
    <property type="term" value="F:peptidase activity"/>
    <property type="evidence" value="ECO:0007669"/>
    <property type="project" value="UniProtKB-KW"/>
</dbReference>
<keyword evidence="4" id="KW-1185">Reference proteome</keyword>
<keyword evidence="3" id="KW-0645">Protease</keyword>
<keyword evidence="3" id="KW-0378">Hydrolase</keyword>
<dbReference type="Proteomes" id="UP000184080">
    <property type="component" value="Unassembled WGS sequence"/>
</dbReference>
<evidence type="ECO:0000259" key="2">
    <source>
        <dbReference type="Pfam" id="PF25842"/>
    </source>
</evidence>
<organism evidence="3 4">
    <name type="scientific">Clostridium amylolyticum</name>
    <dbReference type="NCBI Taxonomy" id="1121298"/>
    <lineage>
        <taxon>Bacteria</taxon>
        <taxon>Bacillati</taxon>
        <taxon>Bacillota</taxon>
        <taxon>Clostridia</taxon>
        <taxon>Eubacteriales</taxon>
        <taxon>Clostridiaceae</taxon>
        <taxon>Clostridium</taxon>
    </lineage>
</organism>
<gene>
    <name evidence="3" type="ORF">SAMN05444401_2045</name>
</gene>
<dbReference type="OrthoDB" id="1807862at2"/>
<dbReference type="STRING" id="1121298.SAMN05444401_2045"/>
<dbReference type="Pfam" id="PF25842">
    <property type="entry name" value="NfeD_TM"/>
    <property type="match status" value="1"/>
</dbReference>
<reference evidence="3 4" key="1">
    <citation type="submission" date="2016-11" db="EMBL/GenBank/DDBJ databases">
        <authorList>
            <person name="Jaros S."/>
            <person name="Januszkiewicz K."/>
            <person name="Wedrychowicz H."/>
        </authorList>
    </citation>
    <scope>NUCLEOTIDE SEQUENCE [LARGE SCALE GENOMIC DNA]</scope>
    <source>
        <strain evidence="3 4">DSM 21864</strain>
    </source>
</reference>
<evidence type="ECO:0000256" key="1">
    <source>
        <dbReference type="SAM" id="Phobius"/>
    </source>
</evidence>
<dbReference type="InterPro" id="IPR012340">
    <property type="entry name" value="NA-bd_OB-fold"/>
</dbReference>
<evidence type="ECO:0000313" key="4">
    <source>
        <dbReference type="Proteomes" id="UP000184080"/>
    </source>
</evidence>
<keyword evidence="1" id="KW-1133">Transmembrane helix</keyword>
<evidence type="ECO:0000313" key="3">
    <source>
        <dbReference type="EMBL" id="SHJ00244.1"/>
    </source>
</evidence>
<dbReference type="EMBL" id="FQZO01000002">
    <property type="protein sequence ID" value="SHJ00244.1"/>
    <property type="molecule type" value="Genomic_DNA"/>
</dbReference>
<protein>
    <submittedName>
        <fullName evidence="3">Membrane protein implicated in regulation of membrane protease activity</fullName>
    </submittedName>
</protein>
<dbReference type="Gene3D" id="2.40.50.140">
    <property type="entry name" value="Nucleic acid-binding proteins"/>
    <property type="match status" value="1"/>
</dbReference>
<accession>A0A1M6FRE7</accession>
<keyword evidence="1" id="KW-0812">Transmembrane</keyword>
<dbReference type="RefSeq" id="WP_073006096.1">
    <property type="nucleotide sequence ID" value="NZ_FQZO01000002.1"/>
</dbReference>
<keyword evidence="1" id="KW-0472">Membrane</keyword>
<name>A0A1M6FRE7_9CLOT</name>
<dbReference type="InterPro" id="IPR058653">
    <property type="entry name" value="NfeD2_TM"/>
</dbReference>